<protein>
    <submittedName>
        <fullName evidence="3">Transglycosylase SLT domain-containing protein</fullName>
    </submittedName>
</protein>
<dbReference type="Gene3D" id="3.40.190.10">
    <property type="entry name" value="Periplasmic binding protein-like II"/>
    <property type="match status" value="1"/>
</dbReference>
<dbReference type="Proteomes" id="UP001228403">
    <property type="component" value="Unassembled WGS sequence"/>
</dbReference>
<name>A0ABT7U4Q9_9BACE</name>
<comment type="similarity">
    <text evidence="1">Belongs to the transglycosylase Slt family.</text>
</comment>
<dbReference type="CDD" id="cd13403">
    <property type="entry name" value="MLTF-like"/>
    <property type="match status" value="1"/>
</dbReference>
<dbReference type="PANTHER" id="PTHR37423">
    <property type="entry name" value="SOLUBLE LYTIC MUREIN TRANSGLYCOSYLASE-RELATED"/>
    <property type="match status" value="1"/>
</dbReference>
<dbReference type="PROSITE" id="PS51257">
    <property type="entry name" value="PROKAR_LIPOPROTEIN"/>
    <property type="match status" value="1"/>
</dbReference>
<feature type="domain" description="Transglycosylase SLT" evidence="2">
    <location>
        <begin position="225"/>
        <end position="330"/>
    </location>
</feature>
<sequence>MRHYKYGRAWIHALFFCKIGTLALLTGACLSPEKQEREVSYETIAGNKEITADYDLPQILESGELIAVTLSGPDTYYEYREKAMGLQYELAERFATRIGASLRIEVVRDTAELIRRITNNDADLIAVELDIRPYAQQLTACGAFTTTEGNNRKSWAVGKGAPELAKALDEWYRPELKKAVQEEEQRRFLPQFSVRRKPRAPFLSRSQGIISPYDAHFKRHGGAIGWDWRLMAAQCYQESAFDPNAVSWAGAQGLMQIMPSTAQHLNLPMEQIYHPEKNIQAAARYLRELEYKFSDIQPRTERIWFALAAYNGGAGHIQDARTLARQAGKNANRWDEVKHFVLRLSNPGYYNRKEVRFGYMRGSETYQYVESIRQRWREYQRVAKPERVPQKAKGERKKKFR</sequence>
<reference evidence="4" key="2">
    <citation type="submission" date="2023-07" db="EMBL/GenBank/DDBJ databases">
        <title>Identification and characterization of horizontal gene transfer across gut microbiota members of farm animals based on homology search.</title>
        <authorList>
            <person name="Schwarzerova J."/>
            <person name="Nykrynova M."/>
            <person name="Jureckova K."/>
            <person name="Cejkova D."/>
            <person name="Rychlik I."/>
        </authorList>
    </citation>
    <scope>NUCLEOTIDE SEQUENCE [LARGE SCALE GENOMIC DNA]</scope>
    <source>
        <strain evidence="4">ET4</strain>
    </source>
</reference>
<organism evidence="3 4">
    <name type="scientific">Bacteroides eggerthii</name>
    <dbReference type="NCBI Taxonomy" id="28111"/>
    <lineage>
        <taxon>Bacteria</taxon>
        <taxon>Pseudomonadati</taxon>
        <taxon>Bacteroidota</taxon>
        <taxon>Bacteroidia</taxon>
        <taxon>Bacteroidales</taxon>
        <taxon>Bacteroidaceae</taxon>
        <taxon>Bacteroides</taxon>
    </lineage>
</organism>
<dbReference type="PANTHER" id="PTHR37423:SF2">
    <property type="entry name" value="MEMBRANE-BOUND LYTIC MUREIN TRANSGLYCOSYLASE C"/>
    <property type="match status" value="1"/>
</dbReference>
<dbReference type="Gene3D" id="1.10.530.10">
    <property type="match status" value="1"/>
</dbReference>
<evidence type="ECO:0000256" key="1">
    <source>
        <dbReference type="ARBA" id="ARBA00007734"/>
    </source>
</evidence>
<evidence type="ECO:0000313" key="3">
    <source>
        <dbReference type="EMBL" id="MDM8144846.1"/>
    </source>
</evidence>
<gene>
    <name evidence="3" type="ORF">QUW02_02685</name>
</gene>
<dbReference type="InterPro" id="IPR008258">
    <property type="entry name" value="Transglycosylase_SLT_dom_1"/>
</dbReference>
<keyword evidence="4" id="KW-1185">Reference proteome</keyword>
<dbReference type="SUPFAM" id="SSF53955">
    <property type="entry name" value="Lysozyme-like"/>
    <property type="match status" value="1"/>
</dbReference>
<dbReference type="Pfam" id="PF01464">
    <property type="entry name" value="SLT"/>
    <property type="match status" value="1"/>
</dbReference>
<comment type="caution">
    <text evidence="3">The sequence shown here is derived from an EMBL/GenBank/DDBJ whole genome shotgun (WGS) entry which is preliminary data.</text>
</comment>
<evidence type="ECO:0000259" key="2">
    <source>
        <dbReference type="Pfam" id="PF01464"/>
    </source>
</evidence>
<evidence type="ECO:0000313" key="4">
    <source>
        <dbReference type="Proteomes" id="UP001228403"/>
    </source>
</evidence>
<accession>A0ABT7U4Q9</accession>
<proteinExistence type="inferred from homology"/>
<dbReference type="InterPro" id="IPR023346">
    <property type="entry name" value="Lysozyme-like_dom_sf"/>
</dbReference>
<reference evidence="3 4" key="1">
    <citation type="submission" date="2023-06" db="EMBL/GenBank/DDBJ databases">
        <authorList>
            <person name="Zeman M."/>
            <person name="Kubasova T."/>
            <person name="Jahodarova E."/>
            <person name="Nykrynova M."/>
            <person name="Rychlik I."/>
        </authorList>
    </citation>
    <scope>NUCLEOTIDE SEQUENCE [LARGE SCALE GENOMIC DNA]</scope>
    <source>
        <strain evidence="3 4">ET4</strain>
    </source>
</reference>
<dbReference type="EMBL" id="JAUDCF010000003">
    <property type="protein sequence ID" value="MDM8144846.1"/>
    <property type="molecule type" value="Genomic_DNA"/>
</dbReference>